<proteinExistence type="predicted"/>
<keyword evidence="1" id="KW-0175">Coiled coil</keyword>
<reference evidence="3" key="1">
    <citation type="submission" date="2007-04" db="EMBL/GenBank/DDBJ databases">
        <title>Complete sequence of Pseudomonas mendocina ymp.</title>
        <authorList>
            <consortium name="US DOE Joint Genome Institute"/>
            <person name="Copeland A."/>
            <person name="Lucas S."/>
            <person name="Lapidus A."/>
            <person name="Barry K."/>
            <person name="Glavina del Rio T."/>
            <person name="Dalin E."/>
            <person name="Tice H."/>
            <person name="Pitluck S."/>
            <person name="Kiss H."/>
            <person name="Brettin T."/>
            <person name="Detter J.C."/>
            <person name="Bruce D."/>
            <person name="Han C."/>
            <person name="Schmutz J."/>
            <person name="Larimer F."/>
            <person name="Land M."/>
            <person name="Hauser L."/>
            <person name="Kyrpides N."/>
            <person name="Mikhailova N."/>
            <person name="Hersman L."/>
            <person name="Dubois J."/>
            <person name="Maurice P."/>
            <person name="Richardson P."/>
        </authorList>
    </citation>
    <scope>NUCLEOTIDE SEQUENCE [LARGE SCALE GENOMIC DNA]</scope>
    <source>
        <strain evidence="3">Ymp</strain>
    </source>
</reference>
<gene>
    <name evidence="3" type="ordered locus">Pmen_2409</name>
</gene>
<organism evidence="3">
    <name type="scientific">Ectopseudomonas mendocina (strain ymp)</name>
    <name type="common">Pseudomonas mendocina</name>
    <dbReference type="NCBI Taxonomy" id="399739"/>
    <lineage>
        <taxon>Bacteria</taxon>
        <taxon>Pseudomonadati</taxon>
        <taxon>Pseudomonadota</taxon>
        <taxon>Gammaproteobacteria</taxon>
        <taxon>Pseudomonadales</taxon>
        <taxon>Pseudomonadaceae</taxon>
        <taxon>Ectopseudomonas</taxon>
    </lineage>
</organism>
<name>A4XUZ9_ECTM1</name>
<feature type="region of interest" description="Disordered" evidence="2">
    <location>
        <begin position="33"/>
        <end position="56"/>
    </location>
</feature>
<protein>
    <submittedName>
        <fullName evidence="3">Uncharacterized protein</fullName>
    </submittedName>
</protein>
<dbReference type="EMBL" id="CP000680">
    <property type="protein sequence ID" value="ABP85165.1"/>
    <property type="molecule type" value="Genomic_DNA"/>
</dbReference>
<dbReference type="PATRIC" id="fig|399739.8.peg.2431"/>
<evidence type="ECO:0000313" key="3">
    <source>
        <dbReference type="EMBL" id="ABP85165.1"/>
    </source>
</evidence>
<dbReference type="HOGENOM" id="CLU_1353672_0_0_6"/>
<evidence type="ECO:0000256" key="2">
    <source>
        <dbReference type="SAM" id="MobiDB-lite"/>
    </source>
</evidence>
<feature type="compositionally biased region" description="Low complexity" evidence="2">
    <location>
        <begin position="33"/>
        <end position="43"/>
    </location>
</feature>
<dbReference type="OrthoDB" id="5985043at2"/>
<feature type="coiled-coil region" evidence="1">
    <location>
        <begin position="93"/>
        <end position="163"/>
    </location>
</feature>
<dbReference type="AlphaFoldDB" id="A4XUZ9"/>
<dbReference type="eggNOG" id="ENOG503399N">
    <property type="taxonomic scope" value="Bacteria"/>
</dbReference>
<evidence type="ECO:0000256" key="1">
    <source>
        <dbReference type="SAM" id="Coils"/>
    </source>
</evidence>
<accession>A4XUZ9</accession>
<dbReference type="KEGG" id="pmy:Pmen_2409"/>
<sequence>MPRSTLLFGTCLVLAGAALTWYWLQPAARTAQQAPGTPAATNALPQSAVPSEQPPTPEQLQLLAAPQVRQQQQRLAFHNRYRDFIERAAELDASARAAELRDLEQGIETLEQQGELALSEALLLQLALIKADTQDEAAQKARGEALIRRYQALSAEREAAQAQRPNPQFERYKAEERRIVEEVMALQNVPDGLSRDQYLRQRLQEARERSYQ</sequence>